<reference evidence="1 2" key="1">
    <citation type="submission" date="2015-06" db="EMBL/GenBank/DDBJ databases">
        <title>Prevotella sp. 109, sp. nov., a novel member of the family Prevotellaceae isolated from human faeces.</title>
        <authorList>
            <person name="Shkoporov A.N."/>
            <person name="Chaplin A.V."/>
            <person name="Kafarskaia L.I."/>
            <person name="Efimov B.A."/>
        </authorList>
    </citation>
    <scope>NUCLEOTIDE SEQUENCE [LARGE SCALE GENOMIC DNA]</scope>
    <source>
        <strain evidence="1 2">109</strain>
    </source>
</reference>
<comment type="caution">
    <text evidence="1">The sequence shown here is derived from an EMBL/GenBank/DDBJ whole genome shotgun (WGS) entry which is preliminary data.</text>
</comment>
<dbReference type="CDD" id="cd07505">
    <property type="entry name" value="HAD_BPGM-like"/>
    <property type="match status" value="1"/>
</dbReference>
<dbReference type="NCBIfam" id="TIGR01509">
    <property type="entry name" value="HAD-SF-IA-v3"/>
    <property type="match status" value="1"/>
</dbReference>
<protein>
    <submittedName>
        <fullName evidence="1">Phosphatase</fullName>
    </submittedName>
</protein>
<dbReference type="InterPro" id="IPR023198">
    <property type="entry name" value="PGP-like_dom2"/>
</dbReference>
<dbReference type="Gene3D" id="1.10.150.240">
    <property type="entry name" value="Putative phosphatase, domain 2"/>
    <property type="match status" value="1"/>
</dbReference>
<name>A0A8E1UQB2_9BACT</name>
<organism evidence="1 2">
    <name type="scientific">Xylanibacter rarus</name>
    <dbReference type="NCBI Taxonomy" id="1676614"/>
    <lineage>
        <taxon>Bacteria</taxon>
        <taxon>Pseudomonadati</taxon>
        <taxon>Bacteroidota</taxon>
        <taxon>Bacteroidia</taxon>
        <taxon>Bacteroidales</taxon>
        <taxon>Prevotellaceae</taxon>
        <taxon>Xylanibacter</taxon>
    </lineage>
</organism>
<evidence type="ECO:0000313" key="2">
    <source>
        <dbReference type="Proteomes" id="UP000036951"/>
    </source>
</evidence>
<dbReference type="AlphaFoldDB" id="A0A8E1UQB2"/>
<dbReference type="PANTHER" id="PTHR43481">
    <property type="entry name" value="FRUCTOSE-1-PHOSPHATE PHOSPHATASE"/>
    <property type="match status" value="1"/>
</dbReference>
<dbReference type="PRINTS" id="PR00413">
    <property type="entry name" value="HADHALOGNASE"/>
</dbReference>
<dbReference type="EMBL" id="LFQU01000016">
    <property type="protein sequence ID" value="KOO68241.1"/>
    <property type="molecule type" value="Genomic_DNA"/>
</dbReference>
<proteinExistence type="predicted"/>
<dbReference type="OrthoDB" id="9797743at2"/>
<dbReference type="SUPFAM" id="SSF56784">
    <property type="entry name" value="HAD-like"/>
    <property type="match status" value="1"/>
</dbReference>
<dbReference type="InterPro" id="IPR041492">
    <property type="entry name" value="HAD_2"/>
</dbReference>
<dbReference type="Proteomes" id="UP000036951">
    <property type="component" value="Unassembled WGS sequence"/>
</dbReference>
<dbReference type="InterPro" id="IPR051806">
    <property type="entry name" value="HAD-like_SPP"/>
</dbReference>
<dbReference type="SFLD" id="SFLDS00003">
    <property type="entry name" value="Haloacid_Dehalogenase"/>
    <property type="match status" value="1"/>
</dbReference>
<dbReference type="PANTHER" id="PTHR43481:SF4">
    <property type="entry name" value="GLYCEROL-1-PHOSPHATE PHOSPHOHYDROLASE 1-RELATED"/>
    <property type="match status" value="1"/>
</dbReference>
<evidence type="ECO:0000313" key="1">
    <source>
        <dbReference type="EMBL" id="KOO68241.1"/>
    </source>
</evidence>
<dbReference type="SFLD" id="SFLDG01129">
    <property type="entry name" value="C1.5:_HAD__Beta-PGM__Phosphata"/>
    <property type="match status" value="1"/>
</dbReference>
<gene>
    <name evidence="1" type="ORF">ACU52_09020</name>
</gene>
<dbReference type="InterPro" id="IPR036412">
    <property type="entry name" value="HAD-like_sf"/>
</dbReference>
<dbReference type="Gene3D" id="3.40.50.1000">
    <property type="entry name" value="HAD superfamily/HAD-like"/>
    <property type="match status" value="1"/>
</dbReference>
<dbReference type="Pfam" id="PF13419">
    <property type="entry name" value="HAD_2"/>
    <property type="match status" value="1"/>
</dbReference>
<dbReference type="RefSeq" id="WP_021855462.1">
    <property type="nucleotide sequence ID" value="NZ_DAWBWQ010000092.1"/>
</dbReference>
<sequence length="219" mass="25130">MASKQIRAALFDLDGVVFNTEDQYTVFWGSQCRLYHPDKPGLEYTIKGQTLVQIFDKYFAGMEKEQSEIVKRLDEFEHTMKFEYVDGFIDFIKDLKENNIKTAVVTSSNIMKMNSVYESRPEFKSLFDIILTSEDFERSKPDPDCYLKGAKHFGLSHDECVVFEDSFNGLKSGRAAQMMVVGLATTNTKESISPYSDYVISDFKGLNYQNLCKILCNLI</sequence>
<dbReference type="InterPro" id="IPR006439">
    <property type="entry name" value="HAD-SF_hydro_IA"/>
</dbReference>
<dbReference type="GO" id="GO:0050308">
    <property type="term" value="F:sugar-phosphatase activity"/>
    <property type="evidence" value="ECO:0007669"/>
    <property type="project" value="TreeGrafter"/>
</dbReference>
<keyword evidence="2" id="KW-1185">Reference proteome</keyword>
<accession>A0A8E1UQB2</accession>
<dbReference type="InterPro" id="IPR023214">
    <property type="entry name" value="HAD_sf"/>
</dbReference>